<reference evidence="1 2" key="1">
    <citation type="submission" date="2021-01" db="EMBL/GenBank/DDBJ databases">
        <title>WGS of actinomycetes isolated from Thailand.</title>
        <authorList>
            <person name="Thawai C."/>
        </authorList>
    </citation>
    <scope>NUCLEOTIDE SEQUENCE [LARGE SCALE GENOMIC DNA]</scope>
    <source>
        <strain evidence="1 2">CA1R205</strain>
    </source>
</reference>
<dbReference type="RefSeq" id="WP_201877782.1">
    <property type="nucleotide sequence ID" value="NZ_JAERRF010000017.1"/>
</dbReference>
<proteinExistence type="predicted"/>
<comment type="caution">
    <text evidence="1">The sequence shown here is derived from an EMBL/GenBank/DDBJ whole genome shotgun (WGS) entry which is preliminary data.</text>
</comment>
<dbReference type="Proteomes" id="UP000634229">
    <property type="component" value="Unassembled WGS sequence"/>
</dbReference>
<gene>
    <name evidence="1" type="ORF">JK363_26165</name>
</gene>
<sequence>MIRIRRALARLFRPAVTRTSPLYYRRHPSGGVLDLEPYVTDMVVDLIDNHLYTLLEIADERGTARQYDGHAPESLAVEQLVEQLGYTIRLTDAQAARLAQQMLPGDRAGWLPAQRAADGGVAA</sequence>
<evidence type="ECO:0000313" key="2">
    <source>
        <dbReference type="Proteomes" id="UP000634229"/>
    </source>
</evidence>
<evidence type="ECO:0000313" key="1">
    <source>
        <dbReference type="EMBL" id="MBL1100095.1"/>
    </source>
</evidence>
<dbReference type="EMBL" id="JAERRF010000017">
    <property type="protein sequence ID" value="MBL1100095.1"/>
    <property type="molecule type" value="Genomic_DNA"/>
</dbReference>
<organism evidence="1 2">
    <name type="scientific">Streptomyces coffeae</name>
    <dbReference type="NCBI Taxonomy" id="621382"/>
    <lineage>
        <taxon>Bacteria</taxon>
        <taxon>Bacillati</taxon>
        <taxon>Actinomycetota</taxon>
        <taxon>Actinomycetes</taxon>
        <taxon>Kitasatosporales</taxon>
        <taxon>Streptomycetaceae</taxon>
        <taxon>Streptomyces</taxon>
    </lineage>
</organism>
<protein>
    <submittedName>
        <fullName evidence="1">Uncharacterized protein</fullName>
    </submittedName>
</protein>
<keyword evidence="2" id="KW-1185">Reference proteome</keyword>
<accession>A0ABS1NJE5</accession>
<name>A0ABS1NJE5_9ACTN</name>